<dbReference type="Gene3D" id="3.30.980.20">
    <property type="entry name" value="Putative mannosyl-3-phosphoglycerate phosphatase, domain 2"/>
    <property type="match status" value="1"/>
</dbReference>
<accession>A0ABY5GXE0</accession>
<dbReference type="InterPro" id="IPR006381">
    <property type="entry name" value="HAD-SF-IIB-MPGP"/>
</dbReference>
<dbReference type="NCBIfam" id="TIGR01486">
    <property type="entry name" value="HAD-SF-IIB-MPGP"/>
    <property type="match status" value="1"/>
</dbReference>
<gene>
    <name evidence="5" type="ORF">KDX31_05340</name>
</gene>
<dbReference type="InterPro" id="IPR006379">
    <property type="entry name" value="HAD-SF_hydro_IIB"/>
</dbReference>
<evidence type="ECO:0000313" key="6">
    <source>
        <dbReference type="Proteomes" id="UP001059950"/>
    </source>
</evidence>
<reference evidence="5" key="1">
    <citation type="submission" date="2021-04" db="EMBL/GenBank/DDBJ databases">
        <title>Oceanospirillales bacteria with DddD are important DMSP degraders in coastal seawater.</title>
        <authorList>
            <person name="Liu J."/>
        </authorList>
    </citation>
    <scope>NUCLEOTIDE SEQUENCE</scope>
    <source>
        <strain evidence="5">GY6</strain>
    </source>
</reference>
<dbReference type="GO" id="GO:0016787">
    <property type="term" value="F:hydrolase activity"/>
    <property type="evidence" value="ECO:0007669"/>
    <property type="project" value="UniProtKB-KW"/>
</dbReference>
<dbReference type="SUPFAM" id="SSF56784">
    <property type="entry name" value="HAD-like"/>
    <property type="match status" value="1"/>
</dbReference>
<keyword evidence="3" id="KW-0460">Magnesium</keyword>
<keyword evidence="2 5" id="KW-0378">Hydrolase</keyword>
<sequence length="294" mass="32684">MTQKVLIFTDLDGSLLDHFSYSFSQAEPLLALLKEVAIPVIPVTSKTRAELAVLRGELDNHDPFVVENGAAVYIPENYFSSPPAGSVPVDGFYRYQFSESHEHWLALLAQQETEFNGEFETFSALGIEGIQASTGLTESAARRASQREFSEPVRWLGSDARKQLFIKTLRQAGATVLQGGRFLHVTGACNKGKALQWLFEQYRCEFPDSAFLTIAAGDSDNDVDMLQVADCAVVIRSPVHQPPEVEHPHLYRSQQTGPQGWVEGVSWFLGAADRPVATNSIEYLRKKLRSRCYG</sequence>
<dbReference type="InterPro" id="IPR023214">
    <property type="entry name" value="HAD_sf"/>
</dbReference>
<organism evidence="5 6">
    <name type="scientific">Amphritea atlantica</name>
    <dbReference type="NCBI Taxonomy" id="355243"/>
    <lineage>
        <taxon>Bacteria</taxon>
        <taxon>Pseudomonadati</taxon>
        <taxon>Pseudomonadota</taxon>
        <taxon>Gammaproteobacteria</taxon>
        <taxon>Oceanospirillales</taxon>
        <taxon>Oceanospirillaceae</taxon>
        <taxon>Amphritea</taxon>
    </lineage>
</organism>
<dbReference type="NCBIfam" id="TIGR01484">
    <property type="entry name" value="HAD-SF-IIB"/>
    <property type="match status" value="1"/>
</dbReference>
<dbReference type="Gene3D" id="3.40.50.1000">
    <property type="entry name" value="HAD superfamily/HAD-like"/>
    <property type="match status" value="1"/>
</dbReference>
<dbReference type="SFLD" id="SFLDS00003">
    <property type="entry name" value="Haloacid_Dehalogenase"/>
    <property type="match status" value="1"/>
</dbReference>
<proteinExistence type="predicted"/>
<evidence type="ECO:0000256" key="2">
    <source>
        <dbReference type="ARBA" id="ARBA00022801"/>
    </source>
</evidence>
<dbReference type="InterPro" id="IPR006380">
    <property type="entry name" value="SPP-like_dom"/>
</dbReference>
<dbReference type="SFLD" id="SFLDG01140">
    <property type="entry name" value="C2.B:_Phosphomannomutase_and_P"/>
    <property type="match status" value="1"/>
</dbReference>
<name>A0ABY5GXE0_9GAMM</name>
<dbReference type="PANTHER" id="PTHR10000">
    <property type="entry name" value="PHOSPHOSERINE PHOSPHATASE"/>
    <property type="match status" value="1"/>
</dbReference>
<dbReference type="Proteomes" id="UP001059950">
    <property type="component" value="Chromosome"/>
</dbReference>
<evidence type="ECO:0000256" key="1">
    <source>
        <dbReference type="ARBA" id="ARBA00022723"/>
    </source>
</evidence>
<dbReference type="SFLD" id="SFLDG01142">
    <property type="entry name" value="C2.B.2:_Mannosyl-3-phosphoglyc"/>
    <property type="match status" value="1"/>
</dbReference>
<dbReference type="Pfam" id="PF05116">
    <property type="entry name" value="S6PP"/>
    <property type="match status" value="1"/>
</dbReference>
<evidence type="ECO:0000259" key="4">
    <source>
        <dbReference type="Pfam" id="PF05116"/>
    </source>
</evidence>
<dbReference type="PANTHER" id="PTHR10000:SF8">
    <property type="entry name" value="HAD SUPERFAMILY HYDROLASE-LIKE, TYPE 3"/>
    <property type="match status" value="1"/>
</dbReference>
<evidence type="ECO:0000313" key="5">
    <source>
        <dbReference type="EMBL" id="UTW04434.1"/>
    </source>
</evidence>
<evidence type="ECO:0000256" key="3">
    <source>
        <dbReference type="ARBA" id="ARBA00022842"/>
    </source>
</evidence>
<dbReference type="EMBL" id="CP073344">
    <property type="protein sequence ID" value="UTW04434.1"/>
    <property type="molecule type" value="Genomic_DNA"/>
</dbReference>
<feature type="domain" description="Sucrose phosphatase-like" evidence="4">
    <location>
        <begin position="175"/>
        <end position="268"/>
    </location>
</feature>
<protein>
    <submittedName>
        <fullName evidence="5">HAD-IIB family hydrolase</fullName>
    </submittedName>
</protein>
<dbReference type="InterPro" id="IPR036412">
    <property type="entry name" value="HAD-like_sf"/>
</dbReference>
<keyword evidence="6" id="KW-1185">Reference proteome</keyword>
<keyword evidence="1" id="KW-0479">Metal-binding</keyword>